<dbReference type="AlphaFoldDB" id="A0A0K2VDP1"/>
<dbReference type="EMBL" id="HACA01031302">
    <property type="protein sequence ID" value="CDW48663.1"/>
    <property type="molecule type" value="Transcribed_RNA"/>
</dbReference>
<sequence>LSLAHFSNNFKLYNLQTKNYQEVNPREPHLLSHIRSLFHLIRLNKVNGFTFHIQNYNWCETIFIELIPQVCYYTTKG</sequence>
<evidence type="ECO:0000313" key="1">
    <source>
        <dbReference type="EMBL" id="CDW48663.1"/>
    </source>
</evidence>
<feature type="non-terminal residue" evidence="1">
    <location>
        <position position="1"/>
    </location>
</feature>
<organism evidence="1">
    <name type="scientific">Lepeophtheirus salmonis</name>
    <name type="common">Salmon louse</name>
    <name type="synonym">Caligus salmonis</name>
    <dbReference type="NCBI Taxonomy" id="72036"/>
    <lineage>
        <taxon>Eukaryota</taxon>
        <taxon>Metazoa</taxon>
        <taxon>Ecdysozoa</taxon>
        <taxon>Arthropoda</taxon>
        <taxon>Crustacea</taxon>
        <taxon>Multicrustacea</taxon>
        <taxon>Hexanauplia</taxon>
        <taxon>Copepoda</taxon>
        <taxon>Siphonostomatoida</taxon>
        <taxon>Caligidae</taxon>
        <taxon>Lepeophtheirus</taxon>
    </lineage>
</organism>
<proteinExistence type="predicted"/>
<name>A0A0K2VDP1_LEPSM</name>
<accession>A0A0K2VDP1</accession>
<protein>
    <submittedName>
        <fullName evidence="1">Uncharacterized protein</fullName>
    </submittedName>
</protein>
<reference evidence="1" key="1">
    <citation type="submission" date="2014-05" db="EMBL/GenBank/DDBJ databases">
        <authorList>
            <person name="Chronopoulou M."/>
        </authorList>
    </citation>
    <scope>NUCLEOTIDE SEQUENCE</scope>
    <source>
        <tissue evidence="1">Whole organism</tissue>
    </source>
</reference>